<keyword evidence="1" id="KW-0472">Membrane</keyword>
<sequence>MMNAIQTRKQKGFTLIELVMVIVILGILAAFALPRFADLSGDAERASIEGARGSVQAAMGIVRSTALARSETGAGPITLEGQSINLVNGYLAASSLEQAAQLSDYAIGTGGAFVATEAAANKPCFNFTESTGENVPSTVSAVGQLNADADTCVVTP</sequence>
<protein>
    <submittedName>
        <fullName evidence="2">Type II secretion system protein</fullName>
    </submittedName>
</protein>
<dbReference type="Proteomes" id="UP001445268">
    <property type="component" value="Chromosome"/>
</dbReference>
<evidence type="ECO:0000256" key="1">
    <source>
        <dbReference type="SAM" id="Phobius"/>
    </source>
</evidence>
<dbReference type="InterPro" id="IPR045584">
    <property type="entry name" value="Pilin-like"/>
</dbReference>
<dbReference type="PROSITE" id="PS00409">
    <property type="entry name" value="PROKAR_NTER_METHYL"/>
    <property type="match status" value="1"/>
</dbReference>
<keyword evidence="1" id="KW-0812">Transmembrane</keyword>
<evidence type="ECO:0000313" key="2">
    <source>
        <dbReference type="EMBL" id="XAF54534.1"/>
    </source>
</evidence>
<feature type="transmembrane region" description="Helical" evidence="1">
    <location>
        <begin position="12"/>
        <end position="33"/>
    </location>
</feature>
<dbReference type="EMBL" id="CP152380">
    <property type="protein sequence ID" value="XAF54534.1"/>
    <property type="molecule type" value="Genomic_DNA"/>
</dbReference>
<proteinExistence type="predicted"/>
<name>A0ABZ3E4D7_9GAMM</name>
<dbReference type="Pfam" id="PF07963">
    <property type="entry name" value="N_methyl"/>
    <property type="match status" value="1"/>
</dbReference>
<accession>A0ABZ3E4D7</accession>
<gene>
    <name evidence="2" type="ORF">AAGT77_03030</name>
</gene>
<keyword evidence="1" id="KW-1133">Transmembrane helix</keyword>
<dbReference type="NCBIfam" id="TIGR02532">
    <property type="entry name" value="IV_pilin_GFxxxE"/>
    <property type="match status" value="1"/>
</dbReference>
<organism evidence="2 3">
    <name type="scientific">Marinobacter alkaliphilus</name>
    <dbReference type="NCBI Taxonomy" id="254719"/>
    <lineage>
        <taxon>Bacteria</taxon>
        <taxon>Pseudomonadati</taxon>
        <taxon>Pseudomonadota</taxon>
        <taxon>Gammaproteobacteria</taxon>
        <taxon>Pseudomonadales</taxon>
        <taxon>Marinobacteraceae</taxon>
        <taxon>Marinobacter</taxon>
    </lineage>
</organism>
<evidence type="ECO:0000313" key="3">
    <source>
        <dbReference type="Proteomes" id="UP001445268"/>
    </source>
</evidence>
<dbReference type="SUPFAM" id="SSF54523">
    <property type="entry name" value="Pili subunits"/>
    <property type="match status" value="1"/>
</dbReference>
<dbReference type="Gene3D" id="3.30.700.10">
    <property type="entry name" value="Glycoprotein, Type 4 Pilin"/>
    <property type="match status" value="1"/>
</dbReference>
<reference evidence="2 3" key="1">
    <citation type="submission" date="2024-04" db="EMBL/GenBank/DDBJ databases">
        <title>Marinobacter sp. SBY-1.</title>
        <authorList>
            <person name="Pan C."/>
        </authorList>
    </citation>
    <scope>NUCLEOTIDE SEQUENCE [LARGE SCALE GENOMIC DNA]</scope>
    <source>
        <strain evidence="2 3">SBY-1</strain>
    </source>
</reference>
<dbReference type="InterPro" id="IPR012902">
    <property type="entry name" value="N_methyl_site"/>
</dbReference>
<keyword evidence="3" id="KW-1185">Reference proteome</keyword>